<dbReference type="Proteomes" id="UP001597420">
    <property type="component" value="Unassembled WGS sequence"/>
</dbReference>
<evidence type="ECO:0000313" key="2">
    <source>
        <dbReference type="EMBL" id="MFD1806754.1"/>
    </source>
</evidence>
<evidence type="ECO:0000256" key="1">
    <source>
        <dbReference type="ARBA" id="ARBA00007613"/>
    </source>
</evidence>
<dbReference type="Gene3D" id="2.20.200.10">
    <property type="entry name" value="Outer membrane efflux proteins (OEP)"/>
    <property type="match status" value="1"/>
</dbReference>
<dbReference type="Pfam" id="PF02321">
    <property type="entry name" value="OEP"/>
    <property type="match status" value="2"/>
</dbReference>
<gene>
    <name evidence="2" type="ORF">ACFSAV_10345</name>
</gene>
<accession>A0ABW4NVT5</accession>
<dbReference type="EMBL" id="JBHUFP010000025">
    <property type="protein sequence ID" value="MFD1806754.1"/>
    <property type="molecule type" value="Genomic_DNA"/>
</dbReference>
<dbReference type="PROSITE" id="PS51257">
    <property type="entry name" value="PROKAR_LIPOPROTEIN"/>
    <property type="match status" value="1"/>
</dbReference>
<proteinExistence type="inferred from homology"/>
<comment type="similarity">
    <text evidence="1">Belongs to the outer membrane factor (OMF) (TC 1.B.17) family.</text>
</comment>
<evidence type="ECO:0000313" key="3">
    <source>
        <dbReference type="Proteomes" id="UP001597420"/>
    </source>
</evidence>
<dbReference type="SUPFAM" id="SSF56954">
    <property type="entry name" value="Outer membrane efflux proteins (OEP)"/>
    <property type="match status" value="1"/>
</dbReference>
<dbReference type="PANTHER" id="PTHR30203:SF30">
    <property type="entry name" value="OUTER MEMBRANE PROTEIN-RELATED"/>
    <property type="match status" value="1"/>
</dbReference>
<name>A0ABW4NVT5_9PAST</name>
<protein>
    <submittedName>
        <fullName evidence="2">TolC family protein</fullName>
    </submittedName>
</protein>
<organism evidence="2 3">
    <name type="scientific">Pasteurella oralis</name>
    <dbReference type="NCBI Taxonomy" id="1071947"/>
    <lineage>
        <taxon>Bacteria</taxon>
        <taxon>Pseudomonadati</taxon>
        <taxon>Pseudomonadota</taxon>
        <taxon>Gammaproteobacteria</taxon>
        <taxon>Pasteurellales</taxon>
        <taxon>Pasteurellaceae</taxon>
        <taxon>Pasteurella</taxon>
    </lineage>
</organism>
<sequence>MQKTLITLVLSAFLTSCQNTQIDLPSQITLPTEYTQANINSGQQAIQQWWESWQDPLLVDLIQRGLVHNYDIAIAKSQLAEAQAIAQLAHARLFPTLAATGNLGKAHIDIEQFDMSPQNRVGGISAAWEPDIFGQKQSDEDAAQAAVAASQQQVYGSQMLIASEIASYYLKALHTIKQQALLQRTLTTLQDLQRYVTGRFNAGQTTAYELNEVKSQLQSITAKSAILQAQFDTYQRAIAILVGSVPQTFKLNLTQMKKADVLIHLPAPPQGIHPSDLLTQRPDIQAQAANVNAHAAKLASAKADLLPRFDIQFLWQTGRIKLDSDLPTLNAWQNFISAGIQLPIFTAGRIQANIKVADARLQQALLQYDQTLLKALAEVDSSYQLQFALTHQHDLLTQTLATKQRQSIDSQKLFQYGEQTFDRTLQTKLDQFMLEEKLLDNQLAKANNLISLYKAIGLGWLPQQ</sequence>
<comment type="caution">
    <text evidence="2">The sequence shown here is derived from an EMBL/GenBank/DDBJ whole genome shotgun (WGS) entry which is preliminary data.</text>
</comment>
<dbReference type="Gene3D" id="1.20.1600.10">
    <property type="entry name" value="Outer membrane efflux proteins (OEP)"/>
    <property type="match status" value="1"/>
</dbReference>
<dbReference type="InterPro" id="IPR010131">
    <property type="entry name" value="MdtP/NodT-like"/>
</dbReference>
<keyword evidence="3" id="KW-1185">Reference proteome</keyword>
<reference evidence="3" key="1">
    <citation type="journal article" date="2019" name="Int. J. Syst. Evol. Microbiol.">
        <title>The Global Catalogue of Microorganisms (GCM) 10K type strain sequencing project: providing services to taxonomists for standard genome sequencing and annotation.</title>
        <authorList>
            <consortium name="The Broad Institute Genomics Platform"/>
            <consortium name="The Broad Institute Genome Sequencing Center for Infectious Disease"/>
            <person name="Wu L."/>
            <person name="Ma J."/>
        </authorList>
    </citation>
    <scope>NUCLEOTIDE SEQUENCE [LARGE SCALE GENOMIC DNA]</scope>
    <source>
        <strain evidence="3">CCM 7950</strain>
    </source>
</reference>
<dbReference type="RefSeq" id="WP_379099327.1">
    <property type="nucleotide sequence ID" value="NZ_JBHUFP010000025.1"/>
</dbReference>
<dbReference type="InterPro" id="IPR003423">
    <property type="entry name" value="OMP_efflux"/>
</dbReference>
<dbReference type="PANTHER" id="PTHR30203">
    <property type="entry name" value="OUTER MEMBRANE CATION EFFLUX PROTEIN"/>
    <property type="match status" value="1"/>
</dbReference>